<dbReference type="AlphaFoldDB" id="A0A1I2ALD2"/>
<evidence type="ECO:0000313" key="6">
    <source>
        <dbReference type="Proteomes" id="UP000199119"/>
    </source>
</evidence>
<evidence type="ECO:0000256" key="3">
    <source>
        <dbReference type="SAM" id="SignalP"/>
    </source>
</evidence>
<dbReference type="GO" id="GO:0016787">
    <property type="term" value="F:hydrolase activity"/>
    <property type="evidence" value="ECO:0007669"/>
    <property type="project" value="UniProtKB-KW"/>
</dbReference>
<feature type="domain" description="Carboxylesterase type B" evidence="4">
    <location>
        <begin position="112"/>
        <end position="677"/>
    </location>
</feature>
<proteinExistence type="inferred from homology"/>
<keyword evidence="2" id="KW-0378">Hydrolase</keyword>
<comment type="similarity">
    <text evidence="1">Belongs to the type-B carboxylesterase/lipase family.</text>
</comment>
<protein>
    <submittedName>
        <fullName evidence="5">Para-nitrobenzyl esterase</fullName>
    </submittedName>
</protein>
<dbReference type="Pfam" id="PF00135">
    <property type="entry name" value="COesterase"/>
    <property type="match status" value="1"/>
</dbReference>
<evidence type="ECO:0000256" key="2">
    <source>
        <dbReference type="ARBA" id="ARBA00022801"/>
    </source>
</evidence>
<dbReference type="PANTHER" id="PTHR11559">
    <property type="entry name" value="CARBOXYLESTERASE"/>
    <property type="match status" value="1"/>
</dbReference>
<name>A0A1I2ALD2_9BURK</name>
<dbReference type="Proteomes" id="UP000199119">
    <property type="component" value="Unassembled WGS sequence"/>
</dbReference>
<dbReference type="PROSITE" id="PS00122">
    <property type="entry name" value="CARBOXYLESTERASE_B_1"/>
    <property type="match status" value="1"/>
</dbReference>
<keyword evidence="3" id="KW-0732">Signal</keyword>
<feature type="signal peptide" evidence="3">
    <location>
        <begin position="1"/>
        <end position="32"/>
    </location>
</feature>
<dbReference type="Gene3D" id="3.40.50.1820">
    <property type="entry name" value="alpha/beta hydrolase"/>
    <property type="match status" value="1"/>
</dbReference>
<evidence type="ECO:0000313" key="5">
    <source>
        <dbReference type="EMBL" id="SFE43680.1"/>
    </source>
</evidence>
<dbReference type="SUPFAM" id="SSF53474">
    <property type="entry name" value="alpha/beta-Hydrolases"/>
    <property type="match status" value="1"/>
</dbReference>
<evidence type="ECO:0000256" key="1">
    <source>
        <dbReference type="ARBA" id="ARBA00005964"/>
    </source>
</evidence>
<dbReference type="InterPro" id="IPR019826">
    <property type="entry name" value="Carboxylesterase_B_AS"/>
</dbReference>
<accession>A0A1I2ALD2</accession>
<organism evidence="5 6">
    <name type="scientific">Paracidovorax wautersii</name>
    <dbReference type="NCBI Taxonomy" id="1177982"/>
    <lineage>
        <taxon>Bacteria</taxon>
        <taxon>Pseudomonadati</taxon>
        <taxon>Pseudomonadota</taxon>
        <taxon>Betaproteobacteria</taxon>
        <taxon>Burkholderiales</taxon>
        <taxon>Comamonadaceae</taxon>
        <taxon>Paracidovorax</taxon>
    </lineage>
</organism>
<dbReference type="InterPro" id="IPR050309">
    <property type="entry name" value="Type-B_Carboxylest/Lipase"/>
</dbReference>
<gene>
    <name evidence="5" type="ORF">SAMN04489711_10239</name>
</gene>
<dbReference type="EMBL" id="FONX01000002">
    <property type="protein sequence ID" value="SFE43680.1"/>
    <property type="molecule type" value="Genomic_DNA"/>
</dbReference>
<sequence>MRRPSSARRVLPACSIPAALLLLWGLSGPAVAANPAAAAPDGCADGTTVTIGASAAQAAAAAASAATAAASTPTPAASAPQPAASAPAAGASDAAAPAAAPAPAPLPTLCGLRGAITPAGATAPVPVNRYMGIEYAKADRFKPPVMLAPGGNLVAQTVPGPFCPQSPRPQIPVSAQDERCLYLNVFTPQAAVGAAQPAPGRLPVLFYIHGGGFTQGSGYLPLYDSRRKILTGNLYDGSYLAAAGNMVVVTINYRLGALGFLAIDDPVENAALGGPLRGNFGIQDQQMALQWVQKYIADFGGDPARVTIAGASAGAMATGLHLFAAPGSAGSFQAAIMQSNPVASLYRTTAQAQKLGDVFLDALCSRVTACVRGRPVLQRATTAQIVTAQSAGVFGQQVSPRTAAAREATAQPLARLLGEASLQIHDGLPWSPNVDGRVVVSQPLAGFASAAGVPPKPFVFGMNRDEGAVFAHMAYLRLGSGLDPLSFNRILISQVWPKDGQTILNYDKATQGRPMYPYRAPGAPAPGFMNGTAVTLASLIDDFAFRCGNLALAGRAVKQAQAASAAAPVFGYLFSQPPLLNQYYAGRPEAEVEACAPGSGNACHGAEVPYVFHTLDAAYAAYVHGTQPPPPDSQALTNTMSAAWASFVNNPAQPAPWTPSPGRGSEITTLPGAWTPYTGLASSLAQWSTAPGSPARISASAIDSASNCSALWDKVAPISGI</sequence>
<feature type="chain" id="PRO_5011692887" evidence="3">
    <location>
        <begin position="33"/>
        <end position="721"/>
    </location>
</feature>
<dbReference type="InterPro" id="IPR002018">
    <property type="entry name" value="CarbesteraseB"/>
</dbReference>
<dbReference type="RefSeq" id="WP_245785089.1">
    <property type="nucleotide sequence ID" value="NZ_FONX01000002.1"/>
</dbReference>
<keyword evidence="6" id="KW-1185">Reference proteome</keyword>
<reference evidence="6" key="1">
    <citation type="submission" date="2016-10" db="EMBL/GenBank/DDBJ databases">
        <authorList>
            <person name="Varghese N."/>
            <person name="Submissions S."/>
        </authorList>
    </citation>
    <scope>NUCLEOTIDE SEQUENCE [LARGE SCALE GENOMIC DNA]</scope>
    <source>
        <strain evidence="6">DSM 27981</strain>
    </source>
</reference>
<dbReference type="InterPro" id="IPR029058">
    <property type="entry name" value="AB_hydrolase_fold"/>
</dbReference>
<evidence type="ECO:0000259" key="4">
    <source>
        <dbReference type="Pfam" id="PF00135"/>
    </source>
</evidence>
<dbReference type="STRING" id="1177982.SAMN04489711_10239"/>